<name>A0A517M829_9BACT</name>
<dbReference type="KEGG" id="ruv:EC9_52610"/>
<accession>A0A517M829</accession>
<keyword evidence="1" id="KW-0812">Transmembrane</keyword>
<evidence type="ECO:0000313" key="3">
    <source>
        <dbReference type="Proteomes" id="UP000319557"/>
    </source>
</evidence>
<feature type="transmembrane region" description="Helical" evidence="1">
    <location>
        <begin position="62"/>
        <end position="82"/>
    </location>
</feature>
<evidence type="ECO:0000313" key="2">
    <source>
        <dbReference type="EMBL" id="QDS91042.1"/>
    </source>
</evidence>
<proteinExistence type="predicted"/>
<dbReference type="Proteomes" id="UP000319557">
    <property type="component" value="Chromosome"/>
</dbReference>
<organism evidence="2 3">
    <name type="scientific">Rosistilla ulvae</name>
    <dbReference type="NCBI Taxonomy" id="1930277"/>
    <lineage>
        <taxon>Bacteria</taxon>
        <taxon>Pseudomonadati</taxon>
        <taxon>Planctomycetota</taxon>
        <taxon>Planctomycetia</taxon>
        <taxon>Pirellulales</taxon>
        <taxon>Pirellulaceae</taxon>
        <taxon>Rosistilla</taxon>
    </lineage>
</organism>
<dbReference type="EMBL" id="CP036261">
    <property type="protein sequence ID" value="QDS91042.1"/>
    <property type="molecule type" value="Genomic_DNA"/>
</dbReference>
<evidence type="ECO:0000256" key="1">
    <source>
        <dbReference type="SAM" id="Phobius"/>
    </source>
</evidence>
<reference evidence="2 3" key="1">
    <citation type="submission" date="2019-02" db="EMBL/GenBank/DDBJ databases">
        <title>Deep-cultivation of Planctomycetes and their phenomic and genomic characterization uncovers novel biology.</title>
        <authorList>
            <person name="Wiegand S."/>
            <person name="Jogler M."/>
            <person name="Boedeker C."/>
            <person name="Pinto D."/>
            <person name="Vollmers J."/>
            <person name="Rivas-Marin E."/>
            <person name="Kohn T."/>
            <person name="Peeters S.H."/>
            <person name="Heuer A."/>
            <person name="Rast P."/>
            <person name="Oberbeckmann S."/>
            <person name="Bunk B."/>
            <person name="Jeske O."/>
            <person name="Meyerdierks A."/>
            <person name="Storesund J.E."/>
            <person name="Kallscheuer N."/>
            <person name="Luecker S."/>
            <person name="Lage O.M."/>
            <person name="Pohl T."/>
            <person name="Merkel B.J."/>
            <person name="Hornburger P."/>
            <person name="Mueller R.-W."/>
            <person name="Bruemmer F."/>
            <person name="Labrenz M."/>
            <person name="Spormann A.M."/>
            <person name="Op den Camp H."/>
            <person name="Overmann J."/>
            <person name="Amann R."/>
            <person name="Jetten M.S.M."/>
            <person name="Mascher T."/>
            <person name="Medema M.H."/>
            <person name="Devos D.P."/>
            <person name="Kaster A.-K."/>
            <person name="Ovreas L."/>
            <person name="Rohde M."/>
            <person name="Galperin M.Y."/>
            <person name="Jogler C."/>
        </authorList>
    </citation>
    <scope>NUCLEOTIDE SEQUENCE [LARGE SCALE GENOMIC DNA]</scope>
    <source>
        <strain evidence="2 3">EC9</strain>
    </source>
</reference>
<keyword evidence="3" id="KW-1185">Reference proteome</keyword>
<keyword evidence="1" id="KW-0472">Membrane</keyword>
<sequence>MSVPFVFELHDAPHDYWRFTEFGLRHLLSDFHNVQISRRNGFIKSTCSPALRLVYSAKGIDCFIGMIFVSICFLLYPVIALLDHAIASEASTSGFNVMATR</sequence>
<gene>
    <name evidence="2" type="ORF">EC9_52610</name>
</gene>
<dbReference type="AlphaFoldDB" id="A0A517M829"/>
<keyword evidence="1" id="KW-1133">Transmembrane helix</keyword>
<protein>
    <submittedName>
        <fullName evidence="2">Uncharacterized protein</fullName>
    </submittedName>
</protein>